<proteinExistence type="predicted"/>
<keyword evidence="4" id="KW-1185">Reference proteome</keyword>
<sequence length="266" mass="30033">MPASHPDTGPHAAGVPRPRRLLTQNREMRNWRLPAWAGRLADGRTYNTCPSAGICARVCYARNGTYLRPVVRVRHQANLMLVLDDLPGWEAAMTIELGRSTFMGRWIRIHDSGDFFSDRYLAAWLRICRARPDVRFYCYTTEVDRFRRLVESDPPANLFWVYSYGGTQDQTLDPAVDRVADVFPDEAAITEAGWSSQEASDLLAVLGPPLVGIPANRIPAFLRRLDGRRFSTWQAEVDAERAAHRRRPRPVPTPGATSPQPRRPAA</sequence>
<feature type="region of interest" description="Disordered" evidence="1">
    <location>
        <begin position="238"/>
        <end position="266"/>
    </location>
</feature>
<evidence type="ECO:0000256" key="1">
    <source>
        <dbReference type="SAM" id="MobiDB-lite"/>
    </source>
</evidence>
<gene>
    <name evidence="3" type="ORF">Drose_16945</name>
</gene>
<evidence type="ECO:0000259" key="2">
    <source>
        <dbReference type="Pfam" id="PF17338"/>
    </source>
</evidence>
<dbReference type="Pfam" id="PF17338">
    <property type="entry name" value="GP88"/>
    <property type="match status" value="1"/>
</dbReference>
<dbReference type="RefSeq" id="WP_343871457.1">
    <property type="nucleotide sequence ID" value="NZ_BAAABS010000075.1"/>
</dbReference>
<organism evidence="3 4">
    <name type="scientific">Dactylosporangium roseum</name>
    <dbReference type="NCBI Taxonomy" id="47989"/>
    <lineage>
        <taxon>Bacteria</taxon>
        <taxon>Bacillati</taxon>
        <taxon>Actinomycetota</taxon>
        <taxon>Actinomycetes</taxon>
        <taxon>Micromonosporales</taxon>
        <taxon>Micromonosporaceae</taxon>
        <taxon>Dactylosporangium</taxon>
    </lineage>
</organism>
<evidence type="ECO:0000313" key="4">
    <source>
        <dbReference type="Proteomes" id="UP001058271"/>
    </source>
</evidence>
<protein>
    <recommendedName>
        <fullName evidence="2">Gene product 88 domain-containing protein</fullName>
    </recommendedName>
</protein>
<accession>A0ABY5ZDK1</accession>
<feature type="domain" description="Gene product 88" evidence="2">
    <location>
        <begin position="27"/>
        <end position="234"/>
    </location>
</feature>
<reference evidence="3" key="1">
    <citation type="submission" date="2021-04" db="EMBL/GenBank/DDBJ databases">
        <title>Biosynthetic gene clusters of Dactylosporangioum roseum.</title>
        <authorList>
            <person name="Hartkoorn R.C."/>
            <person name="Beaudoing E."/>
            <person name="Hot D."/>
            <person name="Moureu S."/>
        </authorList>
    </citation>
    <scope>NUCLEOTIDE SEQUENCE</scope>
    <source>
        <strain evidence="3">NRRL B-16295</strain>
    </source>
</reference>
<evidence type="ECO:0000313" key="3">
    <source>
        <dbReference type="EMBL" id="UWZ39754.1"/>
    </source>
</evidence>
<dbReference type="InterPro" id="IPR020290">
    <property type="entry name" value="Gp88"/>
</dbReference>
<dbReference type="Proteomes" id="UP001058271">
    <property type="component" value="Chromosome"/>
</dbReference>
<name>A0ABY5ZDK1_9ACTN</name>
<dbReference type="EMBL" id="CP073721">
    <property type="protein sequence ID" value="UWZ39754.1"/>
    <property type="molecule type" value="Genomic_DNA"/>
</dbReference>